<dbReference type="InterPro" id="IPR003340">
    <property type="entry name" value="B3_DNA-bd"/>
</dbReference>
<keyword evidence="3" id="KW-0238">DNA-binding</keyword>
<evidence type="ECO:0000256" key="3">
    <source>
        <dbReference type="ARBA" id="ARBA00023125"/>
    </source>
</evidence>
<name>A0A5N6PY20_9ASTR</name>
<dbReference type="Proteomes" id="UP000326396">
    <property type="component" value="Linkage Group LG10"/>
</dbReference>
<keyword evidence="5" id="KW-0539">Nucleus</keyword>
<dbReference type="PROSITE" id="PS50863">
    <property type="entry name" value="B3"/>
    <property type="match status" value="1"/>
</dbReference>
<dbReference type="Gene3D" id="2.40.330.10">
    <property type="entry name" value="DNA-binding pseudobarrel domain"/>
    <property type="match status" value="1"/>
</dbReference>
<keyword evidence="2" id="KW-0805">Transcription regulation</keyword>
<evidence type="ECO:0000313" key="8">
    <source>
        <dbReference type="EMBL" id="KAD7117927.1"/>
    </source>
</evidence>
<dbReference type="PANTHER" id="PTHR46245:SF10">
    <property type="entry name" value="B3 DOMAIN-CONTAINING TRANSCRIPTION FACTOR VAL3"/>
    <property type="match status" value="1"/>
</dbReference>
<comment type="caution">
    <text evidence="8">The sequence shown here is derived from an EMBL/GenBank/DDBJ whole genome shotgun (WGS) entry which is preliminary data.</text>
</comment>
<dbReference type="CDD" id="cd10017">
    <property type="entry name" value="B3_DNA"/>
    <property type="match status" value="1"/>
</dbReference>
<reference evidence="8 9" key="1">
    <citation type="submission" date="2019-05" db="EMBL/GenBank/DDBJ databases">
        <title>Mikania micrantha, genome provides insights into the molecular mechanism of rapid growth.</title>
        <authorList>
            <person name="Liu B."/>
        </authorList>
    </citation>
    <scope>NUCLEOTIDE SEQUENCE [LARGE SCALE GENOMIC DNA]</scope>
    <source>
        <strain evidence="8">NLD-2019</strain>
        <tissue evidence="8">Leaf</tissue>
    </source>
</reference>
<gene>
    <name evidence="8" type="ORF">E3N88_05195</name>
</gene>
<protein>
    <recommendedName>
        <fullName evidence="7">TF-B3 domain-containing protein</fullName>
    </recommendedName>
</protein>
<dbReference type="PANTHER" id="PTHR46245">
    <property type="entry name" value="B3 DOMAIN-CONTAINING PROTEIN OS07G0563300"/>
    <property type="match status" value="1"/>
</dbReference>
<feature type="region of interest" description="Disordered" evidence="6">
    <location>
        <begin position="655"/>
        <end position="685"/>
    </location>
</feature>
<dbReference type="AlphaFoldDB" id="A0A5N6PY20"/>
<dbReference type="InterPro" id="IPR057743">
    <property type="entry name" value="Zfn_VAL1-3_N"/>
</dbReference>
<dbReference type="GO" id="GO:0005634">
    <property type="term" value="C:nucleus"/>
    <property type="evidence" value="ECO:0007669"/>
    <property type="project" value="UniProtKB-SubCell"/>
</dbReference>
<evidence type="ECO:0000256" key="6">
    <source>
        <dbReference type="SAM" id="MobiDB-lite"/>
    </source>
</evidence>
<evidence type="ECO:0000256" key="5">
    <source>
        <dbReference type="ARBA" id="ARBA00023242"/>
    </source>
</evidence>
<feature type="region of interest" description="Disordered" evidence="6">
    <location>
        <begin position="259"/>
        <end position="284"/>
    </location>
</feature>
<sequence length="740" mass="81960">MASSSGASKVCFNSTCNQALELPRRGWLCRTGDFADLCDRCGSDFEDGKFCDTYHLNASGWRCCESCGKQIHCGCIVSFHMFILLDAGGIECLKCAKTEYILTPNPTWPSASHFLHGPAERINDISAKSWRSIAGSGPVPWRQGPNLFSAFKGHPELQVTSCSLGQSTRIDPSERFVNSWRPQEMTGNKALASRMHYDGQNNLFNDVSYQSFFHANAIPLSSLPATFVPHCQKTETGNASGIHVKRLCIPPSIGKQCSNNNGPGPSVEKQAHIPKAQGETQASHQLLPRYRPQSIDQEIQRLYGGSNTTITPLFEKVLSASDAGKIGRLVLPKKCAETYLPSISEPEGYPLVIKDLKGKDWVLQYRFWPNNNSRMYVLEGVTPYIQSMQLQAGDTVTFGRLEPEGKLVMGFRKASLAYPSDKSHELTNTRIFAHEESLKDGNAFKSRKSDGALSEVDKISIRAKRKKGGNMNGKSLKHKEEEICQLSVTLEQVQGLLQPPLANTCMVVLIDGVEFEAFQEAPIIRIPKAFSTENVGSLCSPKVEPTPEHQEHMLPMIDHENFESLKTMESVDPLADLAVHDGKASRQDCHKPGCMQLPNGTNHKSTCTCNVCLALNRPTPPPMMMHHDPEQVGTSVQNPSRSMYADIICYTQMGNSNKNHKTGPARSFENDPSRENISDSTFKSQNIDLNMQPEREEESYSVSDAMGIMSLVQESTQRYIKQQKLSVNGITYGAHKNHGL</sequence>
<evidence type="ECO:0000256" key="2">
    <source>
        <dbReference type="ARBA" id="ARBA00023015"/>
    </source>
</evidence>
<dbReference type="Pfam" id="PF25813">
    <property type="entry name" value="zf_VAL1_N"/>
    <property type="match status" value="1"/>
</dbReference>
<feature type="compositionally biased region" description="Basic and acidic residues" evidence="6">
    <location>
        <begin position="668"/>
        <end position="677"/>
    </location>
</feature>
<dbReference type="OrthoDB" id="757982at2759"/>
<evidence type="ECO:0000256" key="1">
    <source>
        <dbReference type="ARBA" id="ARBA00004123"/>
    </source>
</evidence>
<organism evidence="8 9">
    <name type="scientific">Mikania micrantha</name>
    <name type="common">bitter vine</name>
    <dbReference type="NCBI Taxonomy" id="192012"/>
    <lineage>
        <taxon>Eukaryota</taxon>
        <taxon>Viridiplantae</taxon>
        <taxon>Streptophyta</taxon>
        <taxon>Embryophyta</taxon>
        <taxon>Tracheophyta</taxon>
        <taxon>Spermatophyta</taxon>
        <taxon>Magnoliopsida</taxon>
        <taxon>eudicotyledons</taxon>
        <taxon>Gunneridae</taxon>
        <taxon>Pentapetalae</taxon>
        <taxon>asterids</taxon>
        <taxon>campanulids</taxon>
        <taxon>Asterales</taxon>
        <taxon>Asteraceae</taxon>
        <taxon>Asteroideae</taxon>
        <taxon>Heliantheae alliance</taxon>
        <taxon>Eupatorieae</taxon>
        <taxon>Mikania</taxon>
    </lineage>
</organism>
<dbReference type="EMBL" id="SZYD01000002">
    <property type="protein sequence ID" value="KAD7117927.1"/>
    <property type="molecule type" value="Genomic_DNA"/>
</dbReference>
<dbReference type="Pfam" id="PF02362">
    <property type="entry name" value="B3"/>
    <property type="match status" value="1"/>
</dbReference>
<keyword evidence="4" id="KW-0804">Transcription</keyword>
<dbReference type="GO" id="GO:0003677">
    <property type="term" value="F:DNA binding"/>
    <property type="evidence" value="ECO:0007669"/>
    <property type="project" value="UniProtKB-KW"/>
</dbReference>
<evidence type="ECO:0000256" key="4">
    <source>
        <dbReference type="ARBA" id="ARBA00023163"/>
    </source>
</evidence>
<dbReference type="SMART" id="SM01019">
    <property type="entry name" value="B3"/>
    <property type="match status" value="1"/>
</dbReference>
<feature type="domain" description="TF-B3" evidence="7">
    <location>
        <begin position="314"/>
        <end position="415"/>
    </location>
</feature>
<accession>A0A5N6PY20</accession>
<evidence type="ECO:0000259" key="7">
    <source>
        <dbReference type="PROSITE" id="PS50863"/>
    </source>
</evidence>
<comment type="subcellular location">
    <subcellularLocation>
        <location evidence="1">Nucleus</location>
    </subcellularLocation>
</comment>
<dbReference type="SUPFAM" id="SSF101936">
    <property type="entry name" value="DNA-binding pseudobarrel domain"/>
    <property type="match status" value="1"/>
</dbReference>
<evidence type="ECO:0000313" key="9">
    <source>
        <dbReference type="Proteomes" id="UP000326396"/>
    </source>
</evidence>
<proteinExistence type="predicted"/>
<keyword evidence="9" id="KW-1185">Reference proteome</keyword>
<dbReference type="InterPro" id="IPR015300">
    <property type="entry name" value="DNA-bd_pseudobarrel_sf"/>
</dbReference>